<reference evidence="1 2" key="1">
    <citation type="submission" date="2016-07" db="EMBL/GenBank/DDBJ databases">
        <title>Characterization of isolates of Eisenbergiella tayi derived from blood cultures, using whole genome sequencing.</title>
        <authorList>
            <person name="Burdz T."/>
            <person name="Wiebe D."/>
            <person name="Huynh C."/>
            <person name="Bernard K."/>
        </authorList>
    </citation>
    <scope>NUCLEOTIDE SEQUENCE [LARGE SCALE GENOMIC DNA]</scope>
    <source>
        <strain evidence="1 2">NML 110608</strain>
    </source>
</reference>
<proteinExistence type="predicted"/>
<sequence length="242" mass="28194">MAVWNPWHGCKKISPGCRNCYVYRRDAEFGRDSSVVTQTANFSLPIKCSRRGEYKLKPDGESIYTCMTSDFFLEEADQWRPEAWNMIRLRGDLHFVIITKRIHRFRTGLPEDWGEGYDNVTICCTCENQNRADYRIPILLELPIKHRTVIHEPMLEPIDIRRYLSTGCIEQVTCGGESGPEARLCDFGWILNSMEQCVEYDVPFWFKQTGALFKKGNRIYHIERKDQMDQAEKAGVNYKCGV</sequence>
<evidence type="ECO:0000313" key="2">
    <source>
        <dbReference type="Proteomes" id="UP000094067"/>
    </source>
</evidence>
<evidence type="ECO:0000313" key="1">
    <source>
        <dbReference type="EMBL" id="ODM07122.1"/>
    </source>
</evidence>
<name>A0A1E3AEH4_9FIRM</name>
<organism evidence="1 2">
    <name type="scientific">Eisenbergiella tayi</name>
    <dbReference type="NCBI Taxonomy" id="1432052"/>
    <lineage>
        <taxon>Bacteria</taxon>
        <taxon>Bacillati</taxon>
        <taxon>Bacillota</taxon>
        <taxon>Clostridia</taxon>
        <taxon>Lachnospirales</taxon>
        <taxon>Lachnospiraceae</taxon>
        <taxon>Eisenbergiella</taxon>
    </lineage>
</organism>
<gene>
    <name evidence="1" type="ORF">BEI61_03012</name>
</gene>
<dbReference type="Proteomes" id="UP000094067">
    <property type="component" value="Unassembled WGS sequence"/>
</dbReference>
<dbReference type="PATRIC" id="fig|1432052.4.peg.3358"/>
<dbReference type="AlphaFoldDB" id="A0A1E3AEH4"/>
<dbReference type="EMBL" id="MCGH01000002">
    <property type="protein sequence ID" value="ODM07122.1"/>
    <property type="molecule type" value="Genomic_DNA"/>
</dbReference>
<dbReference type="InterPro" id="IPR011101">
    <property type="entry name" value="DUF5131"/>
</dbReference>
<protein>
    <submittedName>
        <fullName evidence="1">Phage protein Gp37/Gp68</fullName>
    </submittedName>
</protein>
<accession>A0A1E3AEH4</accession>
<comment type="caution">
    <text evidence="1">The sequence shown here is derived from an EMBL/GenBank/DDBJ whole genome shotgun (WGS) entry which is preliminary data.</text>
</comment>
<dbReference type="Pfam" id="PF07505">
    <property type="entry name" value="DUF5131"/>
    <property type="match status" value="1"/>
</dbReference>
<dbReference type="RefSeq" id="WP_069152846.1">
    <property type="nucleotide sequence ID" value="NZ_MCGH01000002.1"/>
</dbReference>